<evidence type="ECO:0000313" key="3">
    <source>
        <dbReference type="EMBL" id="KAL1528730.1"/>
    </source>
</evidence>
<dbReference type="InterPro" id="IPR015943">
    <property type="entry name" value="WD40/YVTN_repeat-like_dom_sf"/>
</dbReference>
<keyword evidence="4" id="KW-1185">Reference proteome</keyword>
<dbReference type="InterPro" id="IPR045288">
    <property type="entry name" value="At1g75140-like"/>
</dbReference>
<sequence>MHAVLCALLLCPAAEGWGGGVKKAAQDEAAVVAKLSDTVSAQARRLAALEKQLGRLASAGSCKAAPKDACAADAAGPTGARGFDEPAELAPFREDERRRAWQRQRELLSFVFNVSLGKPLTALALSTQIGDKGAPRFVVAADEGGTLHALDKEGKLLLSFPTGVGEGVRITSISIGTREDPIIATAATDGQIRIYNMTLPRFPRAPRPSKKGQEPPPPPAAVEFQLEEALTIPAETVEGLPIGIGSIDLYLRGRRFLLLVSNSAGSLRMLYRNGTVKQSISVGPQISAMVRNGNQIAVATSDGRLSLIDVLKMAGTEPLTCDGDGEEEGEAGPPIVGLAFDTHLPQLLFASTSTGSLRVYNTKTRVRAPSGGKSHLACKLVEEMSGHAPLPVAIASVKGFLLSATSELFAVHNVSGLYGRVKKDPHVVYGEALMGGSIPALLACSRASHLALSWGADGRVVYMESKLQWKDEDSAGGMPDMLSFLRNPMLIGVVMVVIFWQSSKFFSKGGGGGGVGGLAGLGGGGGFGPKGMGDFDPSMLQDFEKTFARGGLPGRGGGNSKGLSSRIEELNR</sequence>
<feature type="signal peptide" evidence="2">
    <location>
        <begin position="1"/>
        <end position="16"/>
    </location>
</feature>
<dbReference type="PANTHER" id="PTHR35464">
    <property type="entry name" value="OS06G0115200 PROTEIN"/>
    <property type="match status" value="1"/>
</dbReference>
<feature type="region of interest" description="Disordered" evidence="1">
    <location>
        <begin position="547"/>
        <end position="572"/>
    </location>
</feature>
<feature type="compositionally biased region" description="Gly residues" evidence="1">
    <location>
        <begin position="551"/>
        <end position="560"/>
    </location>
</feature>
<proteinExistence type="predicted"/>
<protein>
    <submittedName>
        <fullName evidence="3">Uncharacterized protein</fullName>
    </submittedName>
</protein>
<evidence type="ECO:0000313" key="4">
    <source>
        <dbReference type="Proteomes" id="UP001515480"/>
    </source>
</evidence>
<dbReference type="PANTHER" id="PTHR35464:SF1">
    <property type="entry name" value="OS06G0115200 PROTEIN"/>
    <property type="match status" value="1"/>
</dbReference>
<accession>A0AB34K7U1</accession>
<evidence type="ECO:0000256" key="2">
    <source>
        <dbReference type="SAM" id="SignalP"/>
    </source>
</evidence>
<dbReference type="SUPFAM" id="SSF50978">
    <property type="entry name" value="WD40 repeat-like"/>
    <property type="match status" value="1"/>
</dbReference>
<keyword evidence="2" id="KW-0732">Signal</keyword>
<feature type="chain" id="PRO_5044303746" evidence="2">
    <location>
        <begin position="17"/>
        <end position="572"/>
    </location>
</feature>
<dbReference type="Gene3D" id="2.130.10.10">
    <property type="entry name" value="YVTN repeat-like/Quinoprotein amine dehydrogenase"/>
    <property type="match status" value="1"/>
</dbReference>
<comment type="caution">
    <text evidence="3">The sequence shown here is derived from an EMBL/GenBank/DDBJ whole genome shotgun (WGS) entry which is preliminary data.</text>
</comment>
<dbReference type="InterPro" id="IPR036322">
    <property type="entry name" value="WD40_repeat_dom_sf"/>
</dbReference>
<evidence type="ECO:0000256" key="1">
    <source>
        <dbReference type="SAM" id="MobiDB-lite"/>
    </source>
</evidence>
<dbReference type="Proteomes" id="UP001515480">
    <property type="component" value="Unassembled WGS sequence"/>
</dbReference>
<reference evidence="3 4" key="1">
    <citation type="journal article" date="2024" name="Science">
        <title>Giant polyketide synthase enzymes in the biosynthesis of giant marine polyether toxins.</title>
        <authorList>
            <person name="Fallon T.R."/>
            <person name="Shende V.V."/>
            <person name="Wierzbicki I.H."/>
            <person name="Pendleton A.L."/>
            <person name="Watervoot N.F."/>
            <person name="Auber R.P."/>
            <person name="Gonzalez D.J."/>
            <person name="Wisecaver J.H."/>
            <person name="Moore B.S."/>
        </authorList>
    </citation>
    <scope>NUCLEOTIDE SEQUENCE [LARGE SCALE GENOMIC DNA]</scope>
    <source>
        <strain evidence="3 4">12B1</strain>
    </source>
</reference>
<dbReference type="EMBL" id="JBGBPQ010000002">
    <property type="protein sequence ID" value="KAL1528730.1"/>
    <property type="molecule type" value="Genomic_DNA"/>
</dbReference>
<gene>
    <name evidence="3" type="ORF">AB1Y20_010063</name>
</gene>
<dbReference type="AlphaFoldDB" id="A0AB34K7U1"/>
<name>A0AB34K7U1_PRYPA</name>
<organism evidence="3 4">
    <name type="scientific">Prymnesium parvum</name>
    <name type="common">Toxic golden alga</name>
    <dbReference type="NCBI Taxonomy" id="97485"/>
    <lineage>
        <taxon>Eukaryota</taxon>
        <taxon>Haptista</taxon>
        <taxon>Haptophyta</taxon>
        <taxon>Prymnesiophyceae</taxon>
        <taxon>Prymnesiales</taxon>
        <taxon>Prymnesiaceae</taxon>
        <taxon>Prymnesium</taxon>
    </lineage>
</organism>